<evidence type="ECO:0000256" key="1">
    <source>
        <dbReference type="SAM" id="Phobius"/>
    </source>
</evidence>
<gene>
    <name evidence="2" type="ORF">CLHUN_04640</name>
</gene>
<evidence type="ECO:0000313" key="2">
    <source>
        <dbReference type="EMBL" id="OPX45989.1"/>
    </source>
</evidence>
<accession>A0A1V4SQ31</accession>
<evidence type="ECO:0000313" key="3">
    <source>
        <dbReference type="Proteomes" id="UP000191554"/>
    </source>
</evidence>
<dbReference type="InterPro" id="IPR054615">
    <property type="entry name" value="Symport_access"/>
</dbReference>
<reference evidence="2 3" key="1">
    <citation type="submission" date="2017-03" db="EMBL/GenBank/DDBJ databases">
        <title>Genome sequence of Clostridium hungatei DSM 14427.</title>
        <authorList>
            <person name="Poehlein A."/>
            <person name="Daniel R."/>
        </authorList>
    </citation>
    <scope>NUCLEOTIDE SEQUENCE [LARGE SCALE GENOMIC DNA]</scope>
    <source>
        <strain evidence="2 3">DSM 14427</strain>
    </source>
</reference>
<sequence>MFGIPDLTIVAVYLLCISSALLCAVYGLVNWNKGGELESQQIEEEAEWELGEH</sequence>
<keyword evidence="1" id="KW-0812">Transmembrane</keyword>
<keyword evidence="1" id="KW-1133">Transmembrane helix</keyword>
<dbReference type="Proteomes" id="UP000191554">
    <property type="component" value="Unassembled WGS sequence"/>
</dbReference>
<feature type="transmembrane region" description="Helical" evidence="1">
    <location>
        <begin position="7"/>
        <end position="29"/>
    </location>
</feature>
<dbReference type="EMBL" id="MZGX01000002">
    <property type="protein sequence ID" value="OPX45989.1"/>
    <property type="molecule type" value="Genomic_DNA"/>
</dbReference>
<comment type="caution">
    <text evidence="2">The sequence shown here is derived from an EMBL/GenBank/DDBJ whole genome shotgun (WGS) entry which is preliminary data.</text>
</comment>
<proteinExistence type="predicted"/>
<dbReference type="NCBIfam" id="NF045580">
    <property type="entry name" value="symport_access"/>
    <property type="match status" value="1"/>
</dbReference>
<protein>
    <submittedName>
        <fullName evidence="2">Uncharacterized protein</fullName>
    </submittedName>
</protein>
<keyword evidence="1" id="KW-0472">Membrane</keyword>
<keyword evidence="3" id="KW-1185">Reference proteome</keyword>
<organism evidence="2 3">
    <name type="scientific">Ruminiclostridium hungatei</name>
    <name type="common">Clostridium hungatei</name>
    <dbReference type="NCBI Taxonomy" id="48256"/>
    <lineage>
        <taxon>Bacteria</taxon>
        <taxon>Bacillati</taxon>
        <taxon>Bacillota</taxon>
        <taxon>Clostridia</taxon>
        <taxon>Eubacteriales</taxon>
        <taxon>Oscillospiraceae</taxon>
        <taxon>Ruminiclostridium</taxon>
    </lineage>
</organism>
<name>A0A1V4SQ31_RUMHU</name>
<dbReference type="AlphaFoldDB" id="A0A1V4SQ31"/>
<dbReference type="RefSeq" id="WP_165755630.1">
    <property type="nucleotide sequence ID" value="NZ_MZGX01000002.1"/>
</dbReference>